<sequence>MHGAINNPSLWLHYSCISKRGTLGIRWISRSDQFNLATMHIDLSSASPDIYHWQQETTAIQRFLSSAEQIEQERFGEALSLVPTHPLYSHPFAISNVKIGINGFGRIGRLVFRCALEQAVQVIVVNGAEYVVESTGVFTTVDKCQPHIQAGAKKVIITAPSADAPMFIMGVNEEKYTGKETVFSVASCTTNCLAPLAKVVHEKFGIVEALMTAVHSYTATQKIVDSSSNKDWRGGHGAAQNIIPLSTDVAKSIGKVIPDLNGKLTGMAFRVPTPNVSVVDLTARLNKGAKYEEICAAIKEAANGPLKNILAYTDEKVVSTDFIDDTHSSIFDAKAGISLNDNFVKLVAWYDNEYGYFDRVIDLIRYIAKKDHEDKLEQSFE</sequence>
<dbReference type="GO" id="GO:0005829">
    <property type="term" value="C:cytosol"/>
    <property type="evidence" value="ECO:0007669"/>
    <property type="project" value="TreeGrafter"/>
</dbReference>
<dbReference type="GO" id="GO:0004365">
    <property type="term" value="F:glyceraldehyde-3-phosphate dehydrogenase (NAD+) (phosphorylating) activity"/>
    <property type="evidence" value="ECO:0007669"/>
    <property type="project" value="UniProtKB-EC"/>
</dbReference>
<name>A0A815G037_9BILA</name>
<dbReference type="GO" id="GO:0006096">
    <property type="term" value="P:glycolytic process"/>
    <property type="evidence" value="ECO:0007669"/>
    <property type="project" value="TreeGrafter"/>
</dbReference>
<evidence type="ECO:0000259" key="6">
    <source>
        <dbReference type="SMART" id="SM00846"/>
    </source>
</evidence>
<dbReference type="InterPro" id="IPR020831">
    <property type="entry name" value="GlycerAld/Erythrose_P_DH"/>
</dbReference>
<evidence type="ECO:0000256" key="3">
    <source>
        <dbReference type="ARBA" id="ARBA00023002"/>
    </source>
</evidence>
<evidence type="ECO:0000256" key="1">
    <source>
        <dbReference type="ARBA" id="ARBA00007406"/>
    </source>
</evidence>
<dbReference type="Gene3D" id="3.30.360.10">
    <property type="entry name" value="Dihydrodipicolinate Reductase, domain 2"/>
    <property type="match status" value="1"/>
</dbReference>
<dbReference type="InterPro" id="IPR036291">
    <property type="entry name" value="NAD(P)-bd_dom_sf"/>
</dbReference>
<dbReference type="FunFam" id="3.30.360.10:FF:000001">
    <property type="entry name" value="Glyceraldehyde-3-phosphate dehydrogenase"/>
    <property type="match status" value="1"/>
</dbReference>
<dbReference type="SUPFAM" id="SSF51735">
    <property type="entry name" value="NAD(P)-binding Rossmann-fold domains"/>
    <property type="match status" value="1"/>
</dbReference>
<dbReference type="Gene3D" id="3.40.50.720">
    <property type="entry name" value="NAD(P)-binding Rossmann-like Domain"/>
    <property type="match status" value="1"/>
</dbReference>
<dbReference type="Proteomes" id="UP000663829">
    <property type="component" value="Unassembled WGS sequence"/>
</dbReference>
<keyword evidence="3" id="KW-0560">Oxidoreductase</keyword>
<evidence type="ECO:0000256" key="2">
    <source>
        <dbReference type="ARBA" id="ARBA00011881"/>
    </source>
</evidence>
<protein>
    <recommendedName>
        <fullName evidence="6">Glyceraldehyde 3-phosphate dehydrogenase NAD(P) binding domain-containing protein</fullName>
    </recommendedName>
</protein>
<comment type="catalytic activity">
    <reaction evidence="5">
        <text>D-glyceraldehyde 3-phosphate + phosphate + NAD(+) = (2R)-3-phospho-glyceroyl phosphate + NADH + H(+)</text>
        <dbReference type="Rhea" id="RHEA:10300"/>
        <dbReference type="ChEBI" id="CHEBI:15378"/>
        <dbReference type="ChEBI" id="CHEBI:43474"/>
        <dbReference type="ChEBI" id="CHEBI:57540"/>
        <dbReference type="ChEBI" id="CHEBI:57604"/>
        <dbReference type="ChEBI" id="CHEBI:57945"/>
        <dbReference type="ChEBI" id="CHEBI:59776"/>
        <dbReference type="EC" id="1.2.1.12"/>
    </reaction>
</comment>
<dbReference type="SMART" id="SM00846">
    <property type="entry name" value="Gp_dh_N"/>
    <property type="match status" value="1"/>
</dbReference>
<keyword evidence="4" id="KW-0520">NAD</keyword>
<evidence type="ECO:0000256" key="5">
    <source>
        <dbReference type="ARBA" id="ARBA00047698"/>
    </source>
</evidence>
<evidence type="ECO:0000313" key="8">
    <source>
        <dbReference type="EMBL" id="CAF4187258.1"/>
    </source>
</evidence>
<accession>A0A815G037</accession>
<dbReference type="PROSITE" id="PS00071">
    <property type="entry name" value="GAPDH"/>
    <property type="match status" value="1"/>
</dbReference>
<dbReference type="CDD" id="cd18126">
    <property type="entry name" value="GAPDH_I_C"/>
    <property type="match status" value="1"/>
</dbReference>
<dbReference type="AlphaFoldDB" id="A0A815G037"/>
<dbReference type="GO" id="GO:0051287">
    <property type="term" value="F:NAD binding"/>
    <property type="evidence" value="ECO:0007669"/>
    <property type="project" value="InterPro"/>
</dbReference>
<comment type="similarity">
    <text evidence="1">Belongs to the glyceraldehyde-3-phosphate dehydrogenase family.</text>
</comment>
<organism evidence="7 9">
    <name type="scientific">Didymodactylos carnosus</name>
    <dbReference type="NCBI Taxonomy" id="1234261"/>
    <lineage>
        <taxon>Eukaryota</taxon>
        <taxon>Metazoa</taxon>
        <taxon>Spiralia</taxon>
        <taxon>Gnathifera</taxon>
        <taxon>Rotifera</taxon>
        <taxon>Eurotatoria</taxon>
        <taxon>Bdelloidea</taxon>
        <taxon>Philodinida</taxon>
        <taxon>Philodinidae</taxon>
        <taxon>Didymodactylos</taxon>
    </lineage>
</organism>
<dbReference type="EMBL" id="CAJOBC010054077">
    <property type="protein sequence ID" value="CAF4187258.1"/>
    <property type="molecule type" value="Genomic_DNA"/>
</dbReference>
<dbReference type="PANTHER" id="PTHR10836:SF76">
    <property type="entry name" value="GLYCERALDEHYDE-3-PHOSPHATE DEHYDROGENASE-RELATED"/>
    <property type="match status" value="1"/>
</dbReference>
<dbReference type="InterPro" id="IPR020830">
    <property type="entry name" value="GlycerAld_3-P_DH_AS"/>
</dbReference>
<evidence type="ECO:0000313" key="9">
    <source>
        <dbReference type="Proteomes" id="UP000663829"/>
    </source>
</evidence>
<evidence type="ECO:0000313" key="7">
    <source>
        <dbReference type="EMBL" id="CAF1332398.1"/>
    </source>
</evidence>
<dbReference type="SUPFAM" id="SSF55347">
    <property type="entry name" value="Glyceraldehyde-3-phosphate dehydrogenase-like, C-terminal domain"/>
    <property type="match status" value="1"/>
</dbReference>
<dbReference type="Pfam" id="PF02800">
    <property type="entry name" value="Gp_dh_C"/>
    <property type="match status" value="1"/>
</dbReference>
<reference evidence="7" key="1">
    <citation type="submission" date="2021-02" db="EMBL/GenBank/DDBJ databases">
        <authorList>
            <person name="Nowell W R."/>
        </authorList>
    </citation>
    <scope>NUCLEOTIDE SEQUENCE</scope>
</reference>
<dbReference type="InterPro" id="IPR020829">
    <property type="entry name" value="GlycerAld_3-P_DH_cat"/>
</dbReference>
<feature type="domain" description="Glyceraldehyde 3-phosphate dehydrogenase NAD(P) binding" evidence="6">
    <location>
        <begin position="97"/>
        <end position="188"/>
    </location>
</feature>
<evidence type="ECO:0000256" key="4">
    <source>
        <dbReference type="ARBA" id="ARBA00023027"/>
    </source>
</evidence>
<dbReference type="PRINTS" id="PR00078">
    <property type="entry name" value="G3PDHDRGNASE"/>
</dbReference>
<dbReference type="OrthoDB" id="1152826at2759"/>
<proteinExistence type="inferred from homology"/>
<dbReference type="PANTHER" id="PTHR10836">
    <property type="entry name" value="GLYCERALDEHYDE 3-PHOSPHATE DEHYDROGENASE"/>
    <property type="match status" value="1"/>
</dbReference>
<comment type="subunit">
    <text evidence="2">Homotetramer.</text>
</comment>
<dbReference type="Proteomes" id="UP000681722">
    <property type="component" value="Unassembled WGS sequence"/>
</dbReference>
<comment type="caution">
    <text evidence="7">The sequence shown here is derived from an EMBL/GenBank/DDBJ whole genome shotgun (WGS) entry which is preliminary data.</text>
</comment>
<dbReference type="InterPro" id="IPR020828">
    <property type="entry name" value="GlycerAld_3-P_DH_NAD(P)-bd"/>
</dbReference>
<gene>
    <name evidence="7" type="ORF">GPM918_LOCUS30019</name>
    <name evidence="8" type="ORF">SRO942_LOCUS30624</name>
</gene>
<keyword evidence="9" id="KW-1185">Reference proteome</keyword>
<dbReference type="EMBL" id="CAJNOQ010013981">
    <property type="protein sequence ID" value="CAF1332398.1"/>
    <property type="molecule type" value="Genomic_DNA"/>
</dbReference>